<evidence type="ECO:0000256" key="1">
    <source>
        <dbReference type="ARBA" id="ARBA00008791"/>
    </source>
</evidence>
<dbReference type="Proteomes" id="UP000182829">
    <property type="component" value="Unassembled WGS sequence"/>
</dbReference>
<dbReference type="InterPro" id="IPR014729">
    <property type="entry name" value="Rossmann-like_a/b/a_fold"/>
</dbReference>
<dbReference type="CDD" id="cd00293">
    <property type="entry name" value="USP-like"/>
    <property type="match status" value="1"/>
</dbReference>
<dbReference type="PANTHER" id="PTHR46268:SF6">
    <property type="entry name" value="UNIVERSAL STRESS PROTEIN UP12"/>
    <property type="match status" value="1"/>
</dbReference>
<feature type="domain" description="UspA" evidence="2">
    <location>
        <begin position="2"/>
        <end position="149"/>
    </location>
</feature>
<reference evidence="3 4" key="1">
    <citation type="submission" date="2016-10" db="EMBL/GenBank/DDBJ databases">
        <authorList>
            <person name="de Groot N.N."/>
        </authorList>
    </citation>
    <scope>NUCLEOTIDE SEQUENCE [LARGE SCALE GENOMIC DNA]</scope>
    <source>
        <strain evidence="3 4">SP2</strain>
    </source>
</reference>
<dbReference type="PANTHER" id="PTHR46268">
    <property type="entry name" value="STRESS RESPONSE PROTEIN NHAX"/>
    <property type="match status" value="1"/>
</dbReference>
<dbReference type="InterPro" id="IPR006015">
    <property type="entry name" value="Universal_stress_UspA"/>
</dbReference>
<dbReference type="EMBL" id="FORO01000015">
    <property type="protein sequence ID" value="SFJ12889.1"/>
    <property type="molecule type" value="Genomic_DNA"/>
</dbReference>
<gene>
    <name evidence="3" type="ORF">SAMN05443661_11512</name>
</gene>
<dbReference type="OMA" id="CISSHAT"/>
<accession>A0A1I3NUK6</accession>
<dbReference type="PRINTS" id="PR01438">
    <property type="entry name" value="UNVRSLSTRESS"/>
</dbReference>
<evidence type="ECO:0000313" key="3">
    <source>
        <dbReference type="EMBL" id="SFJ12889.1"/>
    </source>
</evidence>
<organism evidence="3 4">
    <name type="scientific">Natronobacterium gregoryi</name>
    <dbReference type="NCBI Taxonomy" id="44930"/>
    <lineage>
        <taxon>Archaea</taxon>
        <taxon>Methanobacteriati</taxon>
        <taxon>Methanobacteriota</taxon>
        <taxon>Stenosarchaea group</taxon>
        <taxon>Halobacteria</taxon>
        <taxon>Halobacteriales</taxon>
        <taxon>Natrialbaceae</taxon>
        <taxon>Natronobacterium</taxon>
    </lineage>
</organism>
<evidence type="ECO:0000259" key="2">
    <source>
        <dbReference type="Pfam" id="PF00582"/>
    </source>
</evidence>
<dbReference type="Pfam" id="PF00582">
    <property type="entry name" value="Usp"/>
    <property type="match status" value="1"/>
</dbReference>
<evidence type="ECO:0000313" key="4">
    <source>
        <dbReference type="Proteomes" id="UP000182829"/>
    </source>
</evidence>
<dbReference type="Gene3D" id="3.40.50.620">
    <property type="entry name" value="HUPs"/>
    <property type="match status" value="1"/>
</dbReference>
<sequence length="149" mass="15775">MNLLVAIDGSNESTEALDYAIDIADAMDGSITVAHAVNPTVFDEGGTEPLASLSDADQRLIVEGVADAEQRALGVLEEAVEFATGHGHDVESELLYGDPATEIAEYADEEEVDAIFVGHRGRTERVELMVGSVAKALVERAPVPVTVVR</sequence>
<comment type="similarity">
    <text evidence="1">Belongs to the universal stress protein A family.</text>
</comment>
<dbReference type="SUPFAM" id="SSF52402">
    <property type="entry name" value="Adenine nucleotide alpha hydrolases-like"/>
    <property type="match status" value="1"/>
</dbReference>
<dbReference type="RefSeq" id="WP_005581480.1">
    <property type="nucleotide sequence ID" value="NZ_FORO01000015.1"/>
</dbReference>
<name>A0A1I3NUK6_9EURY</name>
<dbReference type="InterPro" id="IPR006016">
    <property type="entry name" value="UspA"/>
</dbReference>
<dbReference type="AlphaFoldDB" id="A0A1I3NUK6"/>
<dbReference type="GeneID" id="14207874"/>
<dbReference type="OrthoDB" id="14880at2157"/>
<protein>
    <submittedName>
        <fullName evidence="3">Nucleotide-binding universal stress protein, UspA family</fullName>
    </submittedName>
</protein>
<proteinExistence type="inferred from homology"/>